<sequence>MCIASDIKAPGASAKSLVPFPPEIIGREIFELEQGVRDPSRQKKSELCSEFAKSLSPTKICLDKSWSHGGKIPEGRTLGRETKVELRPSAQPNSSTAADLGGGDSHSNLLTTLRTICDQMERILADRKVSRDPVVHEREQSPVGLNLGASEVTASLLFFHFLDKENNYLKYVLEVKHNIEELHLAEQVLQAVFVIFYQYEFEFKIRFVRDAGGPARYPIKFWEAVGGGGDVGGGRRVIGQDMGTNVTYRSGLRLQKMHSGECHKCMRTCTGRFLPKGMRHAGLLYGERMRPVGGAPRGAAAPQLDGASPPAAAPRNNAPSGKKRERTVRRAQKDERCDRKSGVGSSEQLERSWMELGVREIRDAAEQESSPPSFRIGEHLSGSIPPGQNNPIVRGPSPPGLPITPDPHPSPSPCAATGDGPVEIMDVVNGALIRSTKRRHYLIGDREQSGSHSGVTWRGPPPEHVPLVRTIETIIWIFSKFDAKKPIGTNRRGRGSAVISYVGGGKTIPNHRQKHAKSRCDVSLPRGERPGGTRQKLKYLRTNRQITAIGPNYTFGIGDATYAQETIGSSLVLLEEARLLVGMVLFLFQLTLPQPPRSHVHRSLQSGHQLFPVGDEFLRPRAHQVEKSGGNRVTAWRNQGNEHRRRKSGSGRAGTNYGDPGPHGSSKDNVFDLTTDCQEKRKEVNPSAGKLKFRHTRHGSRRSVCTSGTPIVEHNARETYSPTVSFQKQNVESGRMRSGLCVAAVDGPWTLLVQARWSKEKERRKIPEALKSESSRRFRSVAFPPLCASSHWIVERTRAPTPRGRPPYRVYLINNVMHAPSADAPTRRCKPKRFDNSNPDNRNSSSIDLAGPLPLPYICSTIYSNIHGFVSNKHSANFCNSTKKSTNGDETDNLLKIRQERHIAPRSRVDPWSPTRRSPEMATRAASRRKI</sequence>
<proteinExistence type="predicted"/>
<feature type="compositionally biased region" description="Basic and acidic residues" evidence="1">
    <location>
        <begin position="331"/>
        <end position="341"/>
    </location>
</feature>
<feature type="region of interest" description="Disordered" evidence="1">
    <location>
        <begin position="363"/>
        <end position="391"/>
    </location>
</feature>
<protein>
    <submittedName>
        <fullName evidence="2">Uncharacterized protein</fullName>
    </submittedName>
</protein>
<feature type="compositionally biased region" description="Low complexity" evidence="1">
    <location>
        <begin position="836"/>
        <end position="847"/>
    </location>
</feature>
<feature type="compositionally biased region" description="Basic residues" evidence="1">
    <location>
        <begin position="321"/>
        <end position="330"/>
    </location>
</feature>
<organism evidence="2 3">
    <name type="scientific">Tenebrio molitor</name>
    <name type="common">Yellow mealworm beetle</name>
    <dbReference type="NCBI Taxonomy" id="7067"/>
    <lineage>
        <taxon>Eukaryota</taxon>
        <taxon>Metazoa</taxon>
        <taxon>Ecdysozoa</taxon>
        <taxon>Arthropoda</taxon>
        <taxon>Hexapoda</taxon>
        <taxon>Insecta</taxon>
        <taxon>Pterygota</taxon>
        <taxon>Neoptera</taxon>
        <taxon>Endopterygota</taxon>
        <taxon>Coleoptera</taxon>
        <taxon>Polyphaga</taxon>
        <taxon>Cucujiformia</taxon>
        <taxon>Tenebrionidae</taxon>
        <taxon>Tenebrio</taxon>
    </lineage>
</organism>
<dbReference type="Proteomes" id="UP000719412">
    <property type="component" value="Unassembled WGS sequence"/>
</dbReference>
<dbReference type="EMBL" id="JABDTM020028747">
    <property type="protein sequence ID" value="KAH0808447.1"/>
    <property type="molecule type" value="Genomic_DNA"/>
</dbReference>
<dbReference type="AlphaFoldDB" id="A0A8J6L6P4"/>
<feature type="region of interest" description="Disordered" evidence="1">
    <location>
        <begin position="821"/>
        <end position="847"/>
    </location>
</feature>
<feature type="region of interest" description="Disordered" evidence="1">
    <location>
        <begin position="625"/>
        <end position="669"/>
    </location>
</feature>
<evidence type="ECO:0000256" key="1">
    <source>
        <dbReference type="SAM" id="MobiDB-lite"/>
    </source>
</evidence>
<reference evidence="2" key="2">
    <citation type="submission" date="2021-08" db="EMBL/GenBank/DDBJ databases">
        <authorList>
            <person name="Eriksson T."/>
        </authorList>
    </citation>
    <scope>NUCLEOTIDE SEQUENCE</scope>
    <source>
        <strain evidence="2">Stoneville</strain>
        <tissue evidence="2">Whole head</tissue>
    </source>
</reference>
<reference evidence="2" key="1">
    <citation type="journal article" date="2020" name="J Insects Food Feed">
        <title>The yellow mealworm (Tenebrio molitor) genome: a resource for the emerging insects as food and feed industry.</title>
        <authorList>
            <person name="Eriksson T."/>
            <person name="Andere A."/>
            <person name="Kelstrup H."/>
            <person name="Emery V."/>
            <person name="Picard C."/>
        </authorList>
    </citation>
    <scope>NUCLEOTIDE SEQUENCE</scope>
    <source>
        <strain evidence="2">Stoneville</strain>
        <tissue evidence="2">Whole head</tissue>
    </source>
</reference>
<comment type="caution">
    <text evidence="2">The sequence shown here is derived from an EMBL/GenBank/DDBJ whole genome shotgun (WGS) entry which is preliminary data.</text>
</comment>
<accession>A0A8J6L6P4</accession>
<evidence type="ECO:0000313" key="2">
    <source>
        <dbReference type="EMBL" id="KAH0808447.1"/>
    </source>
</evidence>
<keyword evidence="3" id="KW-1185">Reference proteome</keyword>
<feature type="region of interest" description="Disordered" evidence="1">
    <location>
        <begin position="72"/>
        <end position="103"/>
    </location>
</feature>
<gene>
    <name evidence="2" type="ORF">GEV33_014345</name>
</gene>
<feature type="compositionally biased region" description="Basic and acidic residues" evidence="1">
    <location>
        <begin position="72"/>
        <end position="86"/>
    </location>
</feature>
<feature type="region of interest" description="Disordered" evidence="1">
    <location>
        <begin position="294"/>
        <end position="351"/>
    </location>
</feature>
<feature type="compositionally biased region" description="Low complexity" evidence="1">
    <location>
        <begin position="294"/>
        <end position="320"/>
    </location>
</feature>
<feature type="region of interest" description="Disordered" evidence="1">
    <location>
        <begin position="905"/>
        <end position="931"/>
    </location>
</feature>
<name>A0A8J6L6P4_TENMO</name>
<evidence type="ECO:0000313" key="3">
    <source>
        <dbReference type="Proteomes" id="UP000719412"/>
    </source>
</evidence>